<keyword evidence="1" id="KW-1133">Transmembrane helix</keyword>
<accession>A0A3B0U1R4</accession>
<name>A0A3B0U1R4_9ZZZZ</name>
<evidence type="ECO:0000256" key="1">
    <source>
        <dbReference type="SAM" id="Phobius"/>
    </source>
</evidence>
<feature type="transmembrane region" description="Helical" evidence="1">
    <location>
        <begin position="151"/>
        <end position="171"/>
    </location>
</feature>
<reference evidence="2" key="1">
    <citation type="submission" date="2018-06" db="EMBL/GenBank/DDBJ databases">
        <authorList>
            <person name="Zhirakovskaya E."/>
        </authorList>
    </citation>
    <scope>NUCLEOTIDE SEQUENCE</scope>
</reference>
<organism evidence="2">
    <name type="scientific">hydrothermal vent metagenome</name>
    <dbReference type="NCBI Taxonomy" id="652676"/>
    <lineage>
        <taxon>unclassified sequences</taxon>
        <taxon>metagenomes</taxon>
        <taxon>ecological metagenomes</taxon>
    </lineage>
</organism>
<dbReference type="NCBIfam" id="TIGR03370">
    <property type="entry name" value="VPLPA-CTERM"/>
    <property type="match status" value="1"/>
</dbReference>
<dbReference type="InterPro" id="IPR022472">
    <property type="entry name" value="VPLPA-CTERM"/>
</dbReference>
<dbReference type="AlphaFoldDB" id="A0A3B0U1R4"/>
<keyword evidence="1" id="KW-0812">Transmembrane</keyword>
<protein>
    <recommendedName>
        <fullName evidence="3">PEP-CTERM protein-sorting domain-containing protein</fullName>
    </recommendedName>
</protein>
<proteinExistence type="predicted"/>
<sequence length="176" mass="19437">MKLWKLASVTSALVLSTSVNAAIIYQFDFTNLSGFYYGTVEEFSVSLSYPDVVTTSGMSALVSTPLTYYPVSYAGTNNRGWWGFDDDEDSSMTDDIFIYSEKSFLFRPDNDLWLGGYLTVPGTYVGSVNGNYFNNFFYGDALLTITDTNTVPIPAAVWLFGSGLIGLVGFARRKKV</sequence>
<keyword evidence="1" id="KW-0472">Membrane</keyword>
<evidence type="ECO:0008006" key="3">
    <source>
        <dbReference type="Google" id="ProtNLM"/>
    </source>
</evidence>
<dbReference type="EMBL" id="UOEN01000235">
    <property type="protein sequence ID" value="VAW14734.1"/>
    <property type="molecule type" value="Genomic_DNA"/>
</dbReference>
<gene>
    <name evidence="2" type="ORF">MNBD_BACTEROID05-118</name>
</gene>
<evidence type="ECO:0000313" key="2">
    <source>
        <dbReference type="EMBL" id="VAW14734.1"/>
    </source>
</evidence>